<organism evidence="1">
    <name type="scientific">Vecturithrix granuli</name>
    <dbReference type="NCBI Taxonomy" id="1499967"/>
    <lineage>
        <taxon>Bacteria</taxon>
        <taxon>Candidatus Moduliflexota</taxon>
        <taxon>Candidatus Vecturitrichia</taxon>
        <taxon>Candidatus Vecturitrichales</taxon>
        <taxon>Candidatus Vecturitrichaceae</taxon>
        <taxon>Candidatus Vecturithrix</taxon>
    </lineage>
</organism>
<protein>
    <recommendedName>
        <fullName evidence="3">DUF2281 domain-containing protein</fullName>
    </recommendedName>
</protein>
<dbReference type="HOGENOM" id="CLU_2598881_0_0_0"/>
<sequence>MLFSMPNMTTIQLIQQEITTLDSATLNEILDFVLFLKERRHTSEARPNEATKRTFEATDAGKDIIPCTNAEDMFRQLGI</sequence>
<keyword evidence="2" id="KW-1185">Reference proteome</keyword>
<dbReference type="EMBL" id="DF820464">
    <property type="protein sequence ID" value="GAK55840.1"/>
    <property type="molecule type" value="Genomic_DNA"/>
</dbReference>
<name>A0A081BU35_VECG1</name>
<accession>A0A081BU35</accession>
<evidence type="ECO:0000313" key="2">
    <source>
        <dbReference type="Proteomes" id="UP000030661"/>
    </source>
</evidence>
<dbReference type="STRING" id="1499967.U27_02801"/>
<dbReference type="Proteomes" id="UP000030661">
    <property type="component" value="Unassembled WGS sequence"/>
</dbReference>
<evidence type="ECO:0008006" key="3">
    <source>
        <dbReference type="Google" id="ProtNLM"/>
    </source>
</evidence>
<gene>
    <name evidence="1" type="ORF">U27_02801</name>
</gene>
<proteinExistence type="predicted"/>
<evidence type="ECO:0000313" key="1">
    <source>
        <dbReference type="EMBL" id="GAK55840.1"/>
    </source>
</evidence>
<reference evidence="1" key="1">
    <citation type="journal article" date="2015" name="PeerJ">
        <title>First genomic representation of candidate bacterial phylum KSB3 points to enhanced environmental sensing as a trigger of wastewater bulking.</title>
        <authorList>
            <person name="Sekiguchi Y."/>
            <person name="Ohashi A."/>
            <person name="Parks D.H."/>
            <person name="Yamauchi T."/>
            <person name="Tyson G.W."/>
            <person name="Hugenholtz P."/>
        </authorList>
    </citation>
    <scope>NUCLEOTIDE SEQUENCE [LARGE SCALE GENOMIC DNA]</scope>
</reference>
<dbReference type="AlphaFoldDB" id="A0A081BU35"/>